<keyword evidence="3" id="KW-0804">Transcription</keyword>
<sequence>MAKRLAKRFGCPVEFALDVLGGKWKIVILSNLKQGPLRYGELRALIPTLSDKMLTQRLKELEELGLVVRDSGLVAGGYALSPKGESLAPVLQALYDWGLEAGPSMGALFSRPFLSAGAASQSDG</sequence>
<dbReference type="EMBL" id="CP073078">
    <property type="protein sequence ID" value="QUD90279.1"/>
    <property type="molecule type" value="Genomic_DNA"/>
</dbReference>
<organism evidence="5 6">
    <name type="scientific">Phenylobacterium montanum</name>
    <dbReference type="NCBI Taxonomy" id="2823693"/>
    <lineage>
        <taxon>Bacteria</taxon>
        <taxon>Pseudomonadati</taxon>
        <taxon>Pseudomonadota</taxon>
        <taxon>Alphaproteobacteria</taxon>
        <taxon>Caulobacterales</taxon>
        <taxon>Caulobacteraceae</taxon>
        <taxon>Phenylobacterium</taxon>
    </lineage>
</organism>
<dbReference type="Gene3D" id="1.10.10.10">
    <property type="entry name" value="Winged helix-like DNA-binding domain superfamily/Winged helix DNA-binding domain"/>
    <property type="match status" value="1"/>
</dbReference>
<dbReference type="PANTHER" id="PTHR33204">
    <property type="entry name" value="TRANSCRIPTIONAL REGULATOR, MARR FAMILY"/>
    <property type="match status" value="1"/>
</dbReference>
<evidence type="ECO:0000256" key="1">
    <source>
        <dbReference type="ARBA" id="ARBA00023015"/>
    </source>
</evidence>
<dbReference type="Proteomes" id="UP000676409">
    <property type="component" value="Chromosome"/>
</dbReference>
<dbReference type="InterPro" id="IPR036388">
    <property type="entry name" value="WH-like_DNA-bd_sf"/>
</dbReference>
<dbReference type="PANTHER" id="PTHR33204:SF29">
    <property type="entry name" value="TRANSCRIPTIONAL REGULATOR"/>
    <property type="match status" value="1"/>
</dbReference>
<feature type="domain" description="HTH hxlR-type" evidence="4">
    <location>
        <begin position="11"/>
        <end position="106"/>
    </location>
</feature>
<dbReference type="AlphaFoldDB" id="A0A975G493"/>
<evidence type="ECO:0000313" key="6">
    <source>
        <dbReference type="Proteomes" id="UP000676409"/>
    </source>
</evidence>
<evidence type="ECO:0000256" key="2">
    <source>
        <dbReference type="ARBA" id="ARBA00023125"/>
    </source>
</evidence>
<proteinExistence type="predicted"/>
<keyword evidence="6" id="KW-1185">Reference proteome</keyword>
<reference evidence="5" key="1">
    <citation type="submission" date="2021-04" db="EMBL/GenBank/DDBJ databases">
        <title>The complete genome sequence of Caulobacter sp. S6.</title>
        <authorList>
            <person name="Tang Y."/>
            <person name="Ouyang W."/>
            <person name="Liu Q."/>
            <person name="Huang B."/>
            <person name="Guo Z."/>
            <person name="Lei P."/>
        </authorList>
    </citation>
    <scope>NUCLEOTIDE SEQUENCE</scope>
    <source>
        <strain evidence="5">S6</strain>
    </source>
</reference>
<gene>
    <name evidence="5" type="ORF">KCG34_10645</name>
</gene>
<evidence type="ECO:0000313" key="5">
    <source>
        <dbReference type="EMBL" id="QUD90279.1"/>
    </source>
</evidence>
<dbReference type="SUPFAM" id="SSF46785">
    <property type="entry name" value="Winged helix' DNA-binding domain"/>
    <property type="match status" value="1"/>
</dbReference>
<dbReference type="RefSeq" id="WP_211940330.1">
    <property type="nucleotide sequence ID" value="NZ_CP073078.1"/>
</dbReference>
<dbReference type="PROSITE" id="PS51118">
    <property type="entry name" value="HTH_HXLR"/>
    <property type="match status" value="1"/>
</dbReference>
<dbReference type="GO" id="GO:0003677">
    <property type="term" value="F:DNA binding"/>
    <property type="evidence" value="ECO:0007669"/>
    <property type="project" value="UniProtKB-KW"/>
</dbReference>
<keyword evidence="1" id="KW-0805">Transcription regulation</keyword>
<evidence type="ECO:0000256" key="3">
    <source>
        <dbReference type="ARBA" id="ARBA00023163"/>
    </source>
</evidence>
<dbReference type="InterPro" id="IPR002577">
    <property type="entry name" value="HTH_HxlR"/>
</dbReference>
<name>A0A975G493_9CAUL</name>
<dbReference type="InterPro" id="IPR036390">
    <property type="entry name" value="WH_DNA-bd_sf"/>
</dbReference>
<dbReference type="KEGG" id="caul:KCG34_10645"/>
<accession>A0A975G493</accession>
<evidence type="ECO:0000259" key="4">
    <source>
        <dbReference type="PROSITE" id="PS51118"/>
    </source>
</evidence>
<keyword evidence="2" id="KW-0238">DNA-binding</keyword>
<dbReference type="Pfam" id="PF01638">
    <property type="entry name" value="HxlR"/>
    <property type="match status" value="1"/>
</dbReference>
<protein>
    <submittedName>
        <fullName evidence="5">Helix-turn-helix transcriptional regulator</fullName>
    </submittedName>
</protein>